<dbReference type="EMBL" id="UINC01007975">
    <property type="protein sequence ID" value="SVA35921.1"/>
    <property type="molecule type" value="Genomic_DNA"/>
</dbReference>
<dbReference type="AlphaFoldDB" id="A0A381V7D4"/>
<accession>A0A381V7D4</accession>
<sequence>MPTCVLVVRVTPKSRSTDVRIADGVVRVRVTAAPEDGRATEAARRALASALGLRRTAVELEAGATSRIKRFRVDGLDEATARQRLAG</sequence>
<dbReference type="Pfam" id="PF02594">
    <property type="entry name" value="DUF167"/>
    <property type="match status" value="1"/>
</dbReference>
<reference evidence="2" key="1">
    <citation type="submission" date="2018-05" db="EMBL/GenBank/DDBJ databases">
        <authorList>
            <person name="Lanie J.A."/>
            <person name="Ng W.-L."/>
            <person name="Kazmierczak K.M."/>
            <person name="Andrzejewski T.M."/>
            <person name="Davidsen T.M."/>
            <person name="Wayne K.J."/>
            <person name="Tettelin H."/>
            <person name="Glass J.I."/>
            <person name="Rusch D."/>
            <person name="Podicherti R."/>
            <person name="Tsui H.-C.T."/>
            <person name="Winkler M.E."/>
        </authorList>
    </citation>
    <scope>NUCLEOTIDE SEQUENCE</scope>
</reference>
<dbReference type="GO" id="GO:0005737">
    <property type="term" value="C:cytoplasm"/>
    <property type="evidence" value="ECO:0007669"/>
    <property type="project" value="TreeGrafter"/>
</dbReference>
<comment type="similarity">
    <text evidence="1">Belongs to the UPF0235 family.</text>
</comment>
<protein>
    <submittedName>
        <fullName evidence="2">Uncharacterized protein</fullName>
    </submittedName>
</protein>
<dbReference type="PANTHER" id="PTHR13420">
    <property type="entry name" value="UPF0235 PROTEIN C15ORF40"/>
    <property type="match status" value="1"/>
</dbReference>
<proteinExistence type="inferred from homology"/>
<dbReference type="InterPro" id="IPR003746">
    <property type="entry name" value="DUF167"/>
</dbReference>
<organism evidence="2">
    <name type="scientific">marine metagenome</name>
    <dbReference type="NCBI Taxonomy" id="408172"/>
    <lineage>
        <taxon>unclassified sequences</taxon>
        <taxon>metagenomes</taxon>
        <taxon>ecological metagenomes</taxon>
    </lineage>
</organism>
<dbReference type="Gene3D" id="3.30.1200.10">
    <property type="entry name" value="YggU-like"/>
    <property type="match status" value="1"/>
</dbReference>
<dbReference type="HAMAP" id="MF_00634">
    <property type="entry name" value="UPF0235"/>
    <property type="match status" value="1"/>
</dbReference>
<dbReference type="PANTHER" id="PTHR13420:SF7">
    <property type="entry name" value="UPF0235 PROTEIN C15ORF40"/>
    <property type="match status" value="1"/>
</dbReference>
<gene>
    <name evidence="2" type="ORF">METZ01_LOCUS88775</name>
</gene>
<dbReference type="InterPro" id="IPR036591">
    <property type="entry name" value="YggU-like_sf"/>
</dbReference>
<dbReference type="SUPFAM" id="SSF69786">
    <property type="entry name" value="YggU-like"/>
    <property type="match status" value="1"/>
</dbReference>
<dbReference type="SMART" id="SM01152">
    <property type="entry name" value="DUF167"/>
    <property type="match status" value="1"/>
</dbReference>
<evidence type="ECO:0000313" key="2">
    <source>
        <dbReference type="EMBL" id="SVA35921.1"/>
    </source>
</evidence>
<evidence type="ECO:0000256" key="1">
    <source>
        <dbReference type="ARBA" id="ARBA00010364"/>
    </source>
</evidence>
<name>A0A381V7D4_9ZZZZ</name>
<dbReference type="NCBIfam" id="TIGR00251">
    <property type="entry name" value="DUF167 family protein"/>
    <property type="match status" value="1"/>
</dbReference>